<evidence type="ECO:0000313" key="5">
    <source>
        <dbReference type="EMBL" id="NSL54751.1"/>
    </source>
</evidence>
<sequence>MDIGPQLRQISRFGALARHIDMHLDDALTLAELAELACMSRHRLDSSFQAYAQETPMSRVWRLRLLRAKQQIMAQAQRPLLDVALDAGYGSAQAFSRAFQRVHGQAPSTCRDLQRPTRAPLRIEALPAMPIQFIPYAGAAAELQHASNELRARAMHTGIARHKRFGWLVDVEAKLYAPRESHRVNVQASLLSKPLEARIPGLDSGNLSATTYAVFSFQTGIPLPTRQALEQRIEQETGWMLADGAWLRRCRNAQYLPSVLESRFELYLPVHDAHRSARLRPLPFILEK</sequence>
<protein>
    <submittedName>
        <fullName evidence="5">Helix-turn-helix transcriptional regulator</fullName>
    </submittedName>
</protein>
<dbReference type="InterPro" id="IPR009057">
    <property type="entry name" value="Homeodomain-like_sf"/>
</dbReference>
<dbReference type="PANTHER" id="PTHR46796:SF7">
    <property type="entry name" value="ARAC FAMILY TRANSCRIPTIONAL REGULATOR"/>
    <property type="match status" value="1"/>
</dbReference>
<reference evidence="5 6" key="1">
    <citation type="submission" date="2020-06" db="EMBL/GenBank/DDBJ databases">
        <title>Draft genome of Uliginosibacterium sp. IMCC34675.</title>
        <authorList>
            <person name="Song J."/>
        </authorList>
    </citation>
    <scope>NUCLEOTIDE SEQUENCE [LARGE SCALE GENOMIC DNA]</scope>
    <source>
        <strain evidence="5 6">IMCC34675</strain>
    </source>
</reference>
<accession>A0ABX2IDR4</accession>
<dbReference type="Pfam" id="PF12833">
    <property type="entry name" value="HTH_18"/>
    <property type="match status" value="1"/>
</dbReference>
<gene>
    <name evidence="5" type="ORF">HJ583_006925</name>
</gene>
<dbReference type="InterPro" id="IPR050204">
    <property type="entry name" value="AraC_XylS_family_regulators"/>
</dbReference>
<dbReference type="InterPro" id="IPR018062">
    <property type="entry name" value="HTH_AraC-typ_CS"/>
</dbReference>
<dbReference type="InterPro" id="IPR018060">
    <property type="entry name" value="HTH_AraC"/>
</dbReference>
<evidence type="ECO:0000313" key="6">
    <source>
        <dbReference type="Proteomes" id="UP000778523"/>
    </source>
</evidence>
<dbReference type="Gene3D" id="1.10.10.60">
    <property type="entry name" value="Homeodomain-like"/>
    <property type="match status" value="1"/>
</dbReference>
<comment type="caution">
    <text evidence="5">The sequence shown here is derived from an EMBL/GenBank/DDBJ whole genome shotgun (WGS) entry which is preliminary data.</text>
</comment>
<evidence type="ECO:0000256" key="1">
    <source>
        <dbReference type="ARBA" id="ARBA00023015"/>
    </source>
</evidence>
<keyword evidence="1" id="KW-0805">Transcription regulation</keyword>
<evidence type="ECO:0000256" key="3">
    <source>
        <dbReference type="ARBA" id="ARBA00023163"/>
    </source>
</evidence>
<dbReference type="EMBL" id="JABCSC020000001">
    <property type="protein sequence ID" value="NSL54751.1"/>
    <property type="molecule type" value="Genomic_DNA"/>
</dbReference>
<organism evidence="5 6">
    <name type="scientific">Uliginosibacterium aquaticum</name>
    <dbReference type="NCBI Taxonomy" id="2731212"/>
    <lineage>
        <taxon>Bacteria</taxon>
        <taxon>Pseudomonadati</taxon>
        <taxon>Pseudomonadota</taxon>
        <taxon>Betaproteobacteria</taxon>
        <taxon>Rhodocyclales</taxon>
        <taxon>Zoogloeaceae</taxon>
        <taxon>Uliginosibacterium</taxon>
    </lineage>
</organism>
<dbReference type="SUPFAM" id="SSF46689">
    <property type="entry name" value="Homeodomain-like"/>
    <property type="match status" value="1"/>
</dbReference>
<evidence type="ECO:0000256" key="2">
    <source>
        <dbReference type="ARBA" id="ARBA00023125"/>
    </source>
</evidence>
<keyword evidence="6" id="KW-1185">Reference proteome</keyword>
<keyword evidence="3" id="KW-0804">Transcription</keyword>
<keyword evidence="2" id="KW-0238">DNA-binding</keyword>
<feature type="domain" description="HTH araC/xylS-type" evidence="4">
    <location>
        <begin position="14"/>
        <end position="113"/>
    </location>
</feature>
<name>A0ABX2IDR4_9RHOO</name>
<evidence type="ECO:0000259" key="4">
    <source>
        <dbReference type="PROSITE" id="PS01124"/>
    </source>
</evidence>
<dbReference type="SMART" id="SM00342">
    <property type="entry name" value="HTH_ARAC"/>
    <property type="match status" value="1"/>
</dbReference>
<dbReference type="Proteomes" id="UP000778523">
    <property type="component" value="Unassembled WGS sequence"/>
</dbReference>
<dbReference type="PROSITE" id="PS01124">
    <property type="entry name" value="HTH_ARAC_FAMILY_2"/>
    <property type="match status" value="1"/>
</dbReference>
<proteinExistence type="predicted"/>
<dbReference type="PROSITE" id="PS00041">
    <property type="entry name" value="HTH_ARAC_FAMILY_1"/>
    <property type="match status" value="1"/>
</dbReference>
<dbReference type="RefSeq" id="WP_170021200.1">
    <property type="nucleotide sequence ID" value="NZ_JABCSC020000001.1"/>
</dbReference>
<dbReference type="PANTHER" id="PTHR46796">
    <property type="entry name" value="HTH-TYPE TRANSCRIPTIONAL ACTIVATOR RHAS-RELATED"/>
    <property type="match status" value="1"/>
</dbReference>